<proteinExistence type="inferred from homology"/>
<gene>
    <name evidence="3" type="ORF">DFR29_12740</name>
</gene>
<dbReference type="NCBIfam" id="NF041747">
    <property type="entry name" value="Drt3a"/>
    <property type="match status" value="1"/>
</dbReference>
<comment type="caution">
    <text evidence="3">The sequence shown here is derived from an EMBL/GenBank/DDBJ whole genome shotgun (WGS) entry which is preliminary data.</text>
</comment>
<dbReference type="PROSITE" id="PS50878">
    <property type="entry name" value="RT_POL"/>
    <property type="match status" value="1"/>
</dbReference>
<organism evidence="3 4">
    <name type="scientific">Tahibacter aquaticus</name>
    <dbReference type="NCBI Taxonomy" id="520092"/>
    <lineage>
        <taxon>Bacteria</taxon>
        <taxon>Pseudomonadati</taxon>
        <taxon>Pseudomonadota</taxon>
        <taxon>Gammaproteobacteria</taxon>
        <taxon>Lysobacterales</taxon>
        <taxon>Rhodanobacteraceae</taxon>
        <taxon>Tahibacter</taxon>
    </lineage>
</organism>
<dbReference type="RefSeq" id="WP_133821869.1">
    <property type="nucleotide sequence ID" value="NZ_SNZH01000027.1"/>
</dbReference>
<reference evidence="3 4" key="1">
    <citation type="submission" date="2019-03" db="EMBL/GenBank/DDBJ databases">
        <title>Genomic Encyclopedia of Type Strains, Phase IV (KMG-IV): sequencing the most valuable type-strain genomes for metagenomic binning, comparative biology and taxonomic classification.</title>
        <authorList>
            <person name="Goeker M."/>
        </authorList>
    </citation>
    <scope>NUCLEOTIDE SEQUENCE [LARGE SCALE GENOMIC DNA]</scope>
    <source>
        <strain evidence="3 4">DSM 21667</strain>
    </source>
</reference>
<name>A0A4R6YII9_9GAMM</name>
<dbReference type="PANTHER" id="PTHR34047:SF8">
    <property type="entry name" value="PROTEIN YKFC"/>
    <property type="match status" value="1"/>
</dbReference>
<feature type="domain" description="Reverse transcriptase" evidence="2">
    <location>
        <begin position="1"/>
        <end position="317"/>
    </location>
</feature>
<evidence type="ECO:0000313" key="3">
    <source>
        <dbReference type="EMBL" id="TDR36690.1"/>
    </source>
</evidence>
<dbReference type="CDD" id="cd01646">
    <property type="entry name" value="RT_Bac_retron_I"/>
    <property type="match status" value="1"/>
</dbReference>
<keyword evidence="3" id="KW-0808">Transferase</keyword>
<comment type="similarity">
    <text evidence="1">Belongs to the bacterial reverse transcriptase family.</text>
</comment>
<dbReference type="PANTHER" id="PTHR34047">
    <property type="entry name" value="NUCLEAR INTRON MATURASE 1, MITOCHONDRIAL-RELATED"/>
    <property type="match status" value="1"/>
</dbReference>
<protein>
    <submittedName>
        <fullName evidence="3">Reverse transcriptase (RNA-dependent DNA polymerase)</fullName>
    </submittedName>
</protein>
<keyword evidence="3" id="KW-0695">RNA-directed DNA polymerase</keyword>
<dbReference type="OrthoDB" id="9793236at2"/>
<accession>A0A4R6YII9</accession>
<dbReference type="InterPro" id="IPR043502">
    <property type="entry name" value="DNA/RNA_pol_sf"/>
</dbReference>
<dbReference type="EMBL" id="SNZH01000027">
    <property type="protein sequence ID" value="TDR36690.1"/>
    <property type="molecule type" value="Genomic_DNA"/>
</dbReference>
<dbReference type="Proteomes" id="UP000295293">
    <property type="component" value="Unassembled WGS sequence"/>
</dbReference>
<evidence type="ECO:0000313" key="4">
    <source>
        <dbReference type="Proteomes" id="UP000295293"/>
    </source>
</evidence>
<keyword evidence="3" id="KW-0548">Nucleotidyltransferase</keyword>
<dbReference type="GO" id="GO:0003964">
    <property type="term" value="F:RNA-directed DNA polymerase activity"/>
    <property type="evidence" value="ECO:0007669"/>
    <property type="project" value="UniProtKB-KW"/>
</dbReference>
<dbReference type="InterPro" id="IPR051083">
    <property type="entry name" value="GrpII_Intron_Splice-Mob/Def"/>
</dbReference>
<dbReference type="SUPFAM" id="SSF56672">
    <property type="entry name" value="DNA/RNA polymerases"/>
    <property type="match status" value="1"/>
</dbReference>
<dbReference type="AlphaFoldDB" id="A0A4R6YII9"/>
<evidence type="ECO:0000256" key="1">
    <source>
        <dbReference type="ARBA" id="ARBA00034120"/>
    </source>
</evidence>
<dbReference type="InterPro" id="IPR000477">
    <property type="entry name" value="RT_dom"/>
</dbReference>
<keyword evidence="4" id="KW-1185">Reference proteome</keyword>
<evidence type="ECO:0000259" key="2">
    <source>
        <dbReference type="PROSITE" id="PS50878"/>
    </source>
</evidence>
<dbReference type="Pfam" id="PF00078">
    <property type="entry name" value="RVT_1"/>
    <property type="match status" value="1"/>
</dbReference>
<sequence length="462" mass="53206">MIDQLFTAKNFRKIFDSQNRRGHDLASRFFPDAHAISSEIRDRAGRIRKIRAADDWRLKKDLVDQVNKIRTEISACRLRRSRLIDDQLQITSDRVLSSRFRIDIAAKMGPGGKIVYVADGSPESYFVLKQLQNNLRRAYSIKQSNRHDAACQVRGALAGSLGYEIVRLDVSQFYESIDRKMLLEKLDSDGILSTASKKFIRQVLDCYQKLSGMDRGLPRGIGISAYLAELVLSEFDACVRCIEGVVLHCRYVDDIVLILMRDSSEIAALSIKGVAEEKLLEVGLRINEKKTRYFNLSDPATLIRGRLARFEYLGYRFTKCRSGNRVEPRVTVEIGAKKITKYKFRMTRSFSIYNRQRSVCRRRAFRELIARLKFLTGNTKLVGNKSSAATGIYYSNSLANKTENLSLLDKQLVRLAKRTRSRNLVKRIKSMRFKVGFEERVYHNFNTHELGRIVKGWKYAPR</sequence>